<dbReference type="RefSeq" id="WP_268048109.1">
    <property type="nucleotide sequence ID" value="NZ_JAPQES010000001.1"/>
</dbReference>
<evidence type="ECO:0000259" key="3">
    <source>
        <dbReference type="Pfam" id="PF00149"/>
    </source>
</evidence>
<dbReference type="Pfam" id="PF00149">
    <property type="entry name" value="Metallophos"/>
    <property type="match status" value="1"/>
</dbReference>
<dbReference type="Gene3D" id="3.60.21.10">
    <property type="match status" value="1"/>
</dbReference>
<name>A0ABT4CL22_9CLOT</name>
<accession>A0ABT4CL22</accession>
<proteinExistence type="predicted"/>
<dbReference type="Proteomes" id="UP001079657">
    <property type="component" value="Unassembled WGS sequence"/>
</dbReference>
<evidence type="ECO:0000256" key="1">
    <source>
        <dbReference type="ARBA" id="ARBA00022723"/>
    </source>
</evidence>
<dbReference type="InterPro" id="IPR029052">
    <property type="entry name" value="Metallo-depent_PP-like"/>
</dbReference>
<evidence type="ECO:0000256" key="2">
    <source>
        <dbReference type="ARBA" id="ARBA00022801"/>
    </source>
</evidence>
<keyword evidence="5" id="KW-1185">Reference proteome</keyword>
<dbReference type="PANTHER" id="PTHR31302">
    <property type="entry name" value="TRANSMEMBRANE PROTEIN WITH METALLOPHOSPHOESTERASE DOMAIN-RELATED"/>
    <property type="match status" value="1"/>
</dbReference>
<dbReference type="PANTHER" id="PTHR31302:SF31">
    <property type="entry name" value="PHOSPHODIESTERASE YAEI"/>
    <property type="match status" value="1"/>
</dbReference>
<feature type="domain" description="Calcineurin-like phosphoesterase" evidence="3">
    <location>
        <begin position="43"/>
        <end position="213"/>
    </location>
</feature>
<reference evidence="4" key="1">
    <citation type="submission" date="2022-12" db="EMBL/GenBank/DDBJ databases">
        <authorList>
            <person name="Wang J."/>
        </authorList>
    </citation>
    <scope>NUCLEOTIDE SEQUENCE</scope>
    <source>
        <strain evidence="4">HY-42-06</strain>
    </source>
</reference>
<protein>
    <submittedName>
        <fullName evidence="4">Metallophosphoesterase</fullName>
    </submittedName>
</protein>
<organism evidence="4 5">
    <name type="scientific">Clostridium ganghwense</name>
    <dbReference type="NCBI Taxonomy" id="312089"/>
    <lineage>
        <taxon>Bacteria</taxon>
        <taxon>Bacillati</taxon>
        <taxon>Bacillota</taxon>
        <taxon>Clostridia</taxon>
        <taxon>Eubacteriales</taxon>
        <taxon>Clostridiaceae</taxon>
        <taxon>Clostridium</taxon>
    </lineage>
</organism>
<dbReference type="EMBL" id="JAPQES010000001">
    <property type="protein sequence ID" value="MCY6369739.1"/>
    <property type="molecule type" value="Genomic_DNA"/>
</dbReference>
<dbReference type="InterPro" id="IPR004843">
    <property type="entry name" value="Calcineurin-like_PHP"/>
</dbReference>
<evidence type="ECO:0000313" key="4">
    <source>
        <dbReference type="EMBL" id="MCY6369739.1"/>
    </source>
</evidence>
<dbReference type="CDD" id="cd07385">
    <property type="entry name" value="MPP_YkuE_C"/>
    <property type="match status" value="1"/>
</dbReference>
<keyword evidence="1" id="KW-0479">Metal-binding</keyword>
<sequence length="276" mass="31819">MKKKIIIFTLCLGIFFYFQNNFITVNNLEIKSEKIPEDFIGYKIVHLSDLHNKSFGNNQKHLVQKIKKIKPDLIVFTGDIIDRRRYNEKPSLCLIEEITKLAPVYYVTGNHEIWSGKFHTLEKKLKQNGAKVLRNEGRVINKGNSEMLILGIDDPAINSTYETEEEVVDKEIKQAMIKKYNDKYKILLSHRPEKFLIYSENNIDLIFSGHAHGGQVRLPFIGGIIAPNQGFFPKYTKGKYQDENSTMVVSRGLGNSLAPLRIFNRPEIVVVTLYKK</sequence>
<evidence type="ECO:0000313" key="5">
    <source>
        <dbReference type="Proteomes" id="UP001079657"/>
    </source>
</evidence>
<comment type="caution">
    <text evidence="4">The sequence shown here is derived from an EMBL/GenBank/DDBJ whole genome shotgun (WGS) entry which is preliminary data.</text>
</comment>
<dbReference type="InterPro" id="IPR051158">
    <property type="entry name" value="Metallophosphoesterase_sf"/>
</dbReference>
<dbReference type="SUPFAM" id="SSF56300">
    <property type="entry name" value="Metallo-dependent phosphatases"/>
    <property type="match status" value="1"/>
</dbReference>
<keyword evidence="2" id="KW-0378">Hydrolase</keyword>
<gene>
    <name evidence="4" type="ORF">OXH55_03735</name>
</gene>